<dbReference type="AlphaFoldDB" id="A6DK33"/>
<organism evidence="3 4">
    <name type="scientific">Lentisphaera araneosa HTCC2155</name>
    <dbReference type="NCBI Taxonomy" id="313628"/>
    <lineage>
        <taxon>Bacteria</taxon>
        <taxon>Pseudomonadati</taxon>
        <taxon>Lentisphaerota</taxon>
        <taxon>Lentisphaeria</taxon>
        <taxon>Lentisphaerales</taxon>
        <taxon>Lentisphaeraceae</taxon>
        <taxon>Lentisphaera</taxon>
    </lineage>
</organism>
<dbReference type="InterPro" id="IPR017850">
    <property type="entry name" value="Alkaline_phosphatase_core_sf"/>
</dbReference>
<dbReference type="Proteomes" id="UP000004947">
    <property type="component" value="Unassembled WGS sequence"/>
</dbReference>
<evidence type="ECO:0000313" key="4">
    <source>
        <dbReference type="Proteomes" id="UP000004947"/>
    </source>
</evidence>
<proteinExistence type="predicted"/>
<gene>
    <name evidence="3" type="ORF">LNTAR_12911</name>
</gene>
<evidence type="ECO:0000256" key="1">
    <source>
        <dbReference type="SAM" id="MobiDB-lite"/>
    </source>
</evidence>
<dbReference type="PANTHER" id="PTHR43751:SF3">
    <property type="entry name" value="SULFATASE N-TERMINAL DOMAIN-CONTAINING PROTEIN"/>
    <property type="match status" value="1"/>
</dbReference>
<feature type="domain" description="Sulfatase N-terminal" evidence="2">
    <location>
        <begin position="22"/>
        <end position="371"/>
    </location>
</feature>
<dbReference type="RefSeq" id="WP_007278248.1">
    <property type="nucleotide sequence ID" value="NZ_ABCK01000006.1"/>
</dbReference>
<keyword evidence="4" id="KW-1185">Reference proteome</keyword>
<dbReference type="SUPFAM" id="SSF53649">
    <property type="entry name" value="Alkaline phosphatase-like"/>
    <property type="match status" value="1"/>
</dbReference>
<dbReference type="InterPro" id="IPR000917">
    <property type="entry name" value="Sulfatase_N"/>
</dbReference>
<dbReference type="PANTHER" id="PTHR43751">
    <property type="entry name" value="SULFATASE"/>
    <property type="match status" value="1"/>
</dbReference>
<protein>
    <submittedName>
        <fullName evidence="3">Iduronate-2-sulfatase</fullName>
    </submittedName>
</protein>
<dbReference type="eggNOG" id="COG3119">
    <property type="taxonomic scope" value="Bacteria"/>
</dbReference>
<name>A6DK33_9BACT</name>
<sequence>MNKLFSLLSFCLLSAVYPEEKPNIIFIEVDDLPAHYIGAMGADFAETPTLDRLASEGVFFNNAVCQGTQCGPARNSLIAGVYPHNIGMYQNGPFKGLAPDVWTLPRALQKAGYKTAHIGKSHIHPSNEGLSGTKEEVRTEGHRRLGFDYVWQSLGRAVVGGKEAKKGEDAYVDFLIEEAYFDQMKADRGKPTSLPDDIYLDGLFTDLAKKFIAEQEQPYFLWLNYSVPHGPYDVKQAYHDRFVDAQIPEPNAKHDKGEGIPKELRPSPLKDFSKLEKTQKGNCASIAFMDDQLKAIIEAVETSGEKDNTIIVFFSDHGILVGEHGLHHKTTLYKEVLNPSLVIYDPRQKRSKVVSQPVQLLDLVSTALAWGNASDEDKAKPYGDSLVPLLTGEGEFARDYAVGECPGYYAIVTEKYKYIAPFDYQKNGKIILFDLDNDPTEVSNVADQNPELIAMFKDKAQKWLADSGEVLVQDPVPTKEEKRRKKAEKKAKEAKRKKN</sequence>
<reference evidence="3 4" key="1">
    <citation type="journal article" date="2010" name="J. Bacteriol.">
        <title>Genome sequence of Lentisphaera araneosa HTCC2155T, the type species of the order Lentisphaerales in the phylum Lentisphaerae.</title>
        <authorList>
            <person name="Thrash J.C."/>
            <person name="Cho J.C."/>
            <person name="Vergin K.L."/>
            <person name="Morris R.M."/>
            <person name="Giovannoni S.J."/>
        </authorList>
    </citation>
    <scope>NUCLEOTIDE SEQUENCE [LARGE SCALE GENOMIC DNA]</scope>
    <source>
        <strain evidence="3 4">HTCC2155</strain>
    </source>
</reference>
<dbReference type="STRING" id="313628.LNTAR_12911"/>
<feature type="compositionally biased region" description="Basic residues" evidence="1">
    <location>
        <begin position="482"/>
        <end position="499"/>
    </location>
</feature>
<evidence type="ECO:0000259" key="2">
    <source>
        <dbReference type="Pfam" id="PF00884"/>
    </source>
</evidence>
<dbReference type="InterPro" id="IPR052701">
    <property type="entry name" value="GAG_Ulvan_Degrading_Sulfatases"/>
</dbReference>
<evidence type="ECO:0000313" key="3">
    <source>
        <dbReference type="EMBL" id="EDM28257.1"/>
    </source>
</evidence>
<accession>A6DK33</accession>
<comment type="caution">
    <text evidence="3">The sequence shown here is derived from an EMBL/GenBank/DDBJ whole genome shotgun (WGS) entry which is preliminary data.</text>
</comment>
<dbReference type="Pfam" id="PF00884">
    <property type="entry name" value="Sulfatase"/>
    <property type="match status" value="1"/>
</dbReference>
<dbReference type="OrthoDB" id="9803751at2"/>
<dbReference type="EMBL" id="ABCK01000006">
    <property type="protein sequence ID" value="EDM28257.1"/>
    <property type="molecule type" value="Genomic_DNA"/>
</dbReference>
<dbReference type="Gene3D" id="3.40.720.10">
    <property type="entry name" value="Alkaline Phosphatase, subunit A"/>
    <property type="match status" value="1"/>
</dbReference>
<feature type="region of interest" description="Disordered" evidence="1">
    <location>
        <begin position="474"/>
        <end position="499"/>
    </location>
</feature>